<dbReference type="GO" id="GO:0016787">
    <property type="term" value="F:hydrolase activity"/>
    <property type="evidence" value="ECO:0007669"/>
    <property type="project" value="UniProtKB-KW"/>
</dbReference>
<feature type="transmembrane region" description="Helical" evidence="2">
    <location>
        <begin position="745"/>
        <end position="767"/>
    </location>
</feature>
<feature type="transmembrane region" description="Helical" evidence="2">
    <location>
        <begin position="823"/>
        <end position="845"/>
    </location>
</feature>
<evidence type="ECO:0000256" key="1">
    <source>
        <dbReference type="ARBA" id="ARBA00022801"/>
    </source>
</evidence>
<dbReference type="Proteomes" id="UP000033647">
    <property type="component" value="Unassembled WGS sequence"/>
</dbReference>
<keyword evidence="2" id="KW-0812">Transmembrane</keyword>
<dbReference type="Pfam" id="PF07859">
    <property type="entry name" value="Abhydrolase_3"/>
    <property type="match status" value="1"/>
</dbReference>
<sequence length="874" mass="97915">MAHRTETTLLDKLLLLPLLAKVLIAVFFRAILTPFNTGPKGNGTKKDLIFAALRTFLGGVNSAQEHWLNTLQITDQNYLDFAKKQKFEPETSTLESGLKLHWLGPKTASRVLLYFHGGGYAMSCSPGHFQWLFDLQNDISKDISIVVPSYAVTPAAQYPTQLKQAAEALHWLIEKQGRSPREIVLGGDSAGGNLCMALLSHILHPHPDAIKIHLQQPLASAILISPWVKFATDDPSWTRNASTDMFVPTAGHRWTDLFLGSSPKDNYNEPIRGDSEWYSNLDKIVSDVLIWGGGGEVLIDSVRDFSKTIGAAHSKTKLVVQPGAGHEEFIFDATLGYKVKPEGTSEVFEMSKIPTPKRNDTLRRMARDTQLLSRRHRLQAIFGRRTDIKIAPMPGYLQGAHDNAQLNLLRRYYHDLSTSDRKGFINDALWITDADGDAQMESSENAITDDLDILQRKLIKSASCQSTVCCLNARMILILMSWNVNIRTPKDMKSTITIEAVLLEMFKMHWSSSHDSIKDAVERMRQPHGHASTWKPQYPSQSPTSLDDIFDVECRWLHQAPALDKLFGSYDWNLYINEPFAQRPYMDTIRVIDITEKGANSDRIAAIASSHYALASLMLQYQAAIHGSCPQDVHGYQRYHLLRAMLHVAKVGLARYLRETMTRVIEIDMICRRDSSTSIVQYLLHMRECHNQCVEACGGNVATALRLRDEIHLPAGPHLETIQAGRVKKLAVDQMEIFDKRRNKIIGTLIAFYVPLAFATSFFSMSVEDNSAVSYWTNSTGRSEELEAAIPYTSDWSRDANSTANSTSVTFTKANTPGGIVTWSWRTFSAVACSLVSGSIVLPIVGGRIFRFATRLAVKHRRSGRRVASLVWLA</sequence>
<protein>
    <recommendedName>
        <fullName evidence="3">Alpha/beta hydrolase fold-3 domain-containing protein</fullName>
    </recommendedName>
</protein>
<dbReference type="PANTHER" id="PTHR48081">
    <property type="entry name" value="AB HYDROLASE SUPERFAMILY PROTEIN C4A8.06C"/>
    <property type="match status" value="1"/>
</dbReference>
<name>A0A0F4GJJ1_9PEZI</name>
<comment type="caution">
    <text evidence="4">The sequence shown here is derived from an EMBL/GenBank/DDBJ whole genome shotgun (WGS) entry which is preliminary data.</text>
</comment>
<feature type="domain" description="Alpha/beta hydrolase fold-3" evidence="3">
    <location>
        <begin position="112"/>
        <end position="327"/>
    </location>
</feature>
<evidence type="ECO:0000256" key="2">
    <source>
        <dbReference type="SAM" id="Phobius"/>
    </source>
</evidence>
<dbReference type="OrthoDB" id="2152029at2759"/>
<reference evidence="4 5" key="1">
    <citation type="submission" date="2015-03" db="EMBL/GenBank/DDBJ databases">
        <title>RNA-seq based gene annotation and comparative genomics of four Zymoseptoria species reveal species-specific pathogenicity related genes and transposable element activity.</title>
        <authorList>
            <person name="Grandaubert J."/>
            <person name="Bhattacharyya A."/>
            <person name="Stukenbrock E.H."/>
        </authorList>
    </citation>
    <scope>NUCLEOTIDE SEQUENCE [LARGE SCALE GENOMIC DNA]</scope>
    <source>
        <strain evidence="4 5">Zb18110</strain>
    </source>
</reference>
<keyword evidence="2" id="KW-1133">Transmembrane helix</keyword>
<keyword evidence="5" id="KW-1185">Reference proteome</keyword>
<dbReference type="InterPro" id="IPR013094">
    <property type="entry name" value="AB_hydrolase_3"/>
</dbReference>
<dbReference type="SUPFAM" id="SSF53474">
    <property type="entry name" value="alpha/beta-Hydrolases"/>
    <property type="match status" value="1"/>
</dbReference>
<evidence type="ECO:0000313" key="5">
    <source>
        <dbReference type="Proteomes" id="UP000033647"/>
    </source>
</evidence>
<evidence type="ECO:0000259" key="3">
    <source>
        <dbReference type="Pfam" id="PF07859"/>
    </source>
</evidence>
<gene>
    <name evidence="4" type="ORF">TI39_contig481g00026</name>
</gene>
<dbReference type="AlphaFoldDB" id="A0A0F4GJJ1"/>
<dbReference type="InterPro" id="IPR050300">
    <property type="entry name" value="GDXG_lipolytic_enzyme"/>
</dbReference>
<dbReference type="InterPro" id="IPR029058">
    <property type="entry name" value="AB_hydrolase_fold"/>
</dbReference>
<feature type="transmembrane region" description="Helical" evidence="2">
    <location>
        <begin position="13"/>
        <end position="32"/>
    </location>
</feature>
<dbReference type="PANTHER" id="PTHR48081:SF31">
    <property type="entry name" value="STERYL ACETYL HYDROLASE MUG81-RELATED"/>
    <property type="match status" value="1"/>
</dbReference>
<dbReference type="EMBL" id="LAFY01000473">
    <property type="protein sequence ID" value="KJX97541.1"/>
    <property type="molecule type" value="Genomic_DNA"/>
</dbReference>
<dbReference type="STRING" id="1047168.A0A0F4GJJ1"/>
<keyword evidence="2" id="KW-0472">Membrane</keyword>
<organism evidence="4 5">
    <name type="scientific">Zymoseptoria brevis</name>
    <dbReference type="NCBI Taxonomy" id="1047168"/>
    <lineage>
        <taxon>Eukaryota</taxon>
        <taxon>Fungi</taxon>
        <taxon>Dikarya</taxon>
        <taxon>Ascomycota</taxon>
        <taxon>Pezizomycotina</taxon>
        <taxon>Dothideomycetes</taxon>
        <taxon>Dothideomycetidae</taxon>
        <taxon>Mycosphaerellales</taxon>
        <taxon>Mycosphaerellaceae</taxon>
        <taxon>Zymoseptoria</taxon>
    </lineage>
</organism>
<keyword evidence="1" id="KW-0378">Hydrolase</keyword>
<dbReference type="Gene3D" id="3.40.50.1820">
    <property type="entry name" value="alpha/beta hydrolase"/>
    <property type="match status" value="1"/>
</dbReference>
<accession>A0A0F4GJJ1</accession>
<proteinExistence type="predicted"/>
<evidence type="ECO:0000313" key="4">
    <source>
        <dbReference type="EMBL" id="KJX97541.1"/>
    </source>
</evidence>